<organism evidence="2 3">
    <name type="scientific">Rugamonas brunnea</name>
    <dbReference type="NCBI Taxonomy" id="2758569"/>
    <lineage>
        <taxon>Bacteria</taxon>
        <taxon>Pseudomonadati</taxon>
        <taxon>Pseudomonadota</taxon>
        <taxon>Betaproteobacteria</taxon>
        <taxon>Burkholderiales</taxon>
        <taxon>Oxalobacteraceae</taxon>
        <taxon>Telluria group</taxon>
        <taxon>Rugamonas</taxon>
    </lineage>
</organism>
<dbReference type="AlphaFoldDB" id="A0A7W2IDZ7"/>
<feature type="transmembrane region" description="Helical" evidence="1">
    <location>
        <begin position="217"/>
        <end position="235"/>
    </location>
</feature>
<dbReference type="RefSeq" id="WP_182166903.1">
    <property type="nucleotide sequence ID" value="NZ_JACEZT010000021.1"/>
</dbReference>
<feature type="transmembrane region" description="Helical" evidence="1">
    <location>
        <begin position="184"/>
        <end position="205"/>
    </location>
</feature>
<protein>
    <recommendedName>
        <fullName evidence="4">Glycosyltransferase RgtA/B/C/D-like domain-containing protein</fullName>
    </recommendedName>
</protein>
<gene>
    <name evidence="2" type="ORF">H3H37_23060</name>
</gene>
<evidence type="ECO:0000313" key="3">
    <source>
        <dbReference type="Proteomes" id="UP000534388"/>
    </source>
</evidence>
<sequence>MDSLAAPRAVIFPRWGWPPMVVVAALIGFLLPMVHRPLLLDGDTYWHLAAGQWMLDHATVPHTDPFSATMPGTPWVAHEWLSEVLMTLAYQGAGWSGLQLLCSATLALTLAMIARYLTRWLDQPAALVSAVVACFAIVPSLLARPHLIALVPLVAWCVALLRARELERVPAWPLLPLMTLWANLHGSFVLGLALAGVLALEAVAAAPGRRLPEAARWAVFLAAATAATMLTPYGWHGLLYPLQLMRLDLIAYIAEWQPPNFNHPQPLTLALLVLLYVALTRPVTVPLSRLFIVLALLTMALKHSRHQVVAGVVGTLVLAAPLGQALGCQVAGGARMAARRWGAVALALAGLAVALRLAMPVARTDDHATPATALRHVPAALLSQPVFNSYEFGGYLIHRHVRPFVDGRSDMYGDAFMRDYMAPFAPDRAAFERLAARYGVRWALVAADSTPMLYLLDTLPGWRRLYGDQVATVYVRVD</sequence>
<feature type="transmembrane region" description="Helical" evidence="1">
    <location>
        <begin position="269"/>
        <end position="296"/>
    </location>
</feature>
<reference evidence="2 3" key="1">
    <citation type="submission" date="2020-07" db="EMBL/GenBank/DDBJ databases">
        <title>Novel species isolated from subtropical streams in China.</title>
        <authorList>
            <person name="Lu H."/>
        </authorList>
    </citation>
    <scope>NUCLEOTIDE SEQUENCE [LARGE SCALE GENOMIC DNA]</scope>
    <source>
        <strain evidence="2 3">LX20W</strain>
    </source>
</reference>
<keyword evidence="1" id="KW-0472">Membrane</keyword>
<proteinExistence type="predicted"/>
<dbReference type="Proteomes" id="UP000534388">
    <property type="component" value="Unassembled WGS sequence"/>
</dbReference>
<feature type="transmembrane region" description="Helical" evidence="1">
    <location>
        <begin position="308"/>
        <end position="326"/>
    </location>
</feature>
<evidence type="ECO:0000256" key="1">
    <source>
        <dbReference type="SAM" id="Phobius"/>
    </source>
</evidence>
<evidence type="ECO:0000313" key="2">
    <source>
        <dbReference type="EMBL" id="MBA5639944.1"/>
    </source>
</evidence>
<feature type="transmembrane region" description="Helical" evidence="1">
    <location>
        <begin position="98"/>
        <end position="118"/>
    </location>
</feature>
<accession>A0A7W2IDZ7</accession>
<dbReference type="EMBL" id="JACEZT010000021">
    <property type="protein sequence ID" value="MBA5639944.1"/>
    <property type="molecule type" value="Genomic_DNA"/>
</dbReference>
<feature type="transmembrane region" description="Helical" evidence="1">
    <location>
        <begin position="124"/>
        <end position="142"/>
    </location>
</feature>
<keyword evidence="1" id="KW-0812">Transmembrane</keyword>
<feature type="transmembrane region" description="Helical" evidence="1">
    <location>
        <begin position="15"/>
        <end position="34"/>
    </location>
</feature>
<keyword evidence="1" id="KW-1133">Transmembrane helix</keyword>
<comment type="caution">
    <text evidence="2">The sequence shown here is derived from an EMBL/GenBank/DDBJ whole genome shotgun (WGS) entry which is preliminary data.</text>
</comment>
<name>A0A7W2IDZ7_9BURK</name>
<evidence type="ECO:0008006" key="4">
    <source>
        <dbReference type="Google" id="ProtNLM"/>
    </source>
</evidence>
<feature type="transmembrane region" description="Helical" evidence="1">
    <location>
        <begin position="338"/>
        <end position="358"/>
    </location>
</feature>
<keyword evidence="3" id="KW-1185">Reference proteome</keyword>